<sequence length="51" mass="6047">MTRYVWNNRLKQRIRFSYWNELCVTGCAGRTLLPAGIRYRCGKIIPRLSQS</sequence>
<accession>A0A2X4XKA3</accession>
<dbReference type="EMBL" id="LS483469">
    <property type="protein sequence ID" value="SQI40305.1"/>
    <property type="molecule type" value="Genomic_DNA"/>
</dbReference>
<proteinExistence type="predicted"/>
<name>A0A2X4XKA3_SERPL</name>
<protein>
    <submittedName>
        <fullName evidence="1">Uncharacterized protein</fullName>
    </submittedName>
</protein>
<evidence type="ECO:0000313" key="1">
    <source>
        <dbReference type="EMBL" id="SQI40305.1"/>
    </source>
</evidence>
<organism evidence="1 2">
    <name type="scientific">Serratia plymuthica</name>
    <dbReference type="NCBI Taxonomy" id="82996"/>
    <lineage>
        <taxon>Bacteria</taxon>
        <taxon>Pseudomonadati</taxon>
        <taxon>Pseudomonadota</taxon>
        <taxon>Gammaproteobacteria</taxon>
        <taxon>Enterobacterales</taxon>
        <taxon>Yersiniaceae</taxon>
        <taxon>Serratia</taxon>
    </lineage>
</organism>
<evidence type="ECO:0000313" key="2">
    <source>
        <dbReference type="Proteomes" id="UP000248897"/>
    </source>
</evidence>
<dbReference type="Proteomes" id="UP000248897">
    <property type="component" value="Chromosome 1"/>
</dbReference>
<reference evidence="1 2" key="1">
    <citation type="submission" date="2018-06" db="EMBL/GenBank/DDBJ databases">
        <authorList>
            <consortium name="Pathogen Informatics"/>
            <person name="Doyle S."/>
        </authorList>
    </citation>
    <scope>NUCLEOTIDE SEQUENCE [LARGE SCALE GENOMIC DNA]</scope>
    <source>
        <strain evidence="1 2">NCTC12961</strain>
    </source>
</reference>
<gene>
    <name evidence="1" type="ORF">NCTC12961_03076</name>
</gene>
<dbReference type="AlphaFoldDB" id="A0A2X4XKA3"/>